<dbReference type="Pfam" id="PF00453">
    <property type="entry name" value="Ribosomal_L20"/>
    <property type="match status" value="1"/>
</dbReference>
<protein>
    <recommendedName>
        <fullName evidence="6 7">Large ribosomal subunit protein bL20</fullName>
    </recommendedName>
</protein>
<dbReference type="RefSeq" id="WP_006583689.1">
    <property type="nucleotide sequence ID" value="NZ_CM001377.1"/>
</dbReference>
<dbReference type="GO" id="GO:0000027">
    <property type="term" value="P:ribosomal large subunit assembly"/>
    <property type="evidence" value="ECO:0007669"/>
    <property type="project" value="UniProtKB-UniRule"/>
</dbReference>
<dbReference type="PANTHER" id="PTHR10986">
    <property type="entry name" value="39S RIBOSOMAL PROTEIN L20"/>
    <property type="match status" value="1"/>
</dbReference>
<dbReference type="InterPro" id="IPR005813">
    <property type="entry name" value="Ribosomal_bL20"/>
</dbReference>
<dbReference type="GO" id="GO:0003735">
    <property type="term" value="F:structural constituent of ribosome"/>
    <property type="evidence" value="ECO:0007669"/>
    <property type="project" value="InterPro"/>
</dbReference>
<evidence type="ECO:0000256" key="6">
    <source>
        <dbReference type="ARBA" id="ARBA00035172"/>
    </source>
</evidence>
<dbReference type="FunFam" id="1.10.1900.20:FF:000001">
    <property type="entry name" value="50S ribosomal protein L20"/>
    <property type="match status" value="1"/>
</dbReference>
<dbReference type="Gene3D" id="1.10.1900.20">
    <property type="entry name" value="Ribosomal protein L20"/>
    <property type="match status" value="1"/>
</dbReference>
<keyword evidence="10" id="KW-1185">Reference proteome</keyword>
<keyword evidence="2 7" id="KW-0699">rRNA-binding</keyword>
<evidence type="ECO:0000256" key="5">
    <source>
        <dbReference type="ARBA" id="ARBA00023274"/>
    </source>
</evidence>
<dbReference type="GO" id="GO:0005840">
    <property type="term" value="C:ribosome"/>
    <property type="evidence" value="ECO:0007669"/>
    <property type="project" value="UniProtKB-KW"/>
</dbReference>
<comment type="similarity">
    <text evidence="1 7 8">Belongs to the bacterial ribosomal protein bL20 family.</text>
</comment>
<evidence type="ECO:0000256" key="1">
    <source>
        <dbReference type="ARBA" id="ARBA00007698"/>
    </source>
</evidence>
<reference evidence="9 10" key="1">
    <citation type="submission" date="2011-10" db="EMBL/GenBank/DDBJ databases">
        <title>The Noncontiguous Finished genome of Thermanaerovibrio velox DSM 12556.</title>
        <authorList>
            <consortium name="US DOE Joint Genome Institute (JGI-PGF)"/>
            <person name="Lucas S."/>
            <person name="Copeland A."/>
            <person name="Lapidus A."/>
            <person name="Glavina del Rio T."/>
            <person name="Dalin E."/>
            <person name="Tice H."/>
            <person name="Bruce D."/>
            <person name="Goodwin L."/>
            <person name="Pitluck S."/>
            <person name="Peters L."/>
            <person name="Mikhailova N."/>
            <person name="Teshima H."/>
            <person name="Kyrpides N."/>
            <person name="Mavromatis K."/>
            <person name="Ivanova N."/>
            <person name="Markowitz V."/>
            <person name="Cheng J.-F."/>
            <person name="Hugenholtz P."/>
            <person name="Woyke T."/>
            <person name="Wu D."/>
            <person name="Spring S."/>
            <person name="Brambilla E.-M."/>
            <person name="Klenk H.-P."/>
            <person name="Eisen J.A."/>
        </authorList>
    </citation>
    <scope>NUCLEOTIDE SEQUENCE [LARGE SCALE GENOMIC DNA]</scope>
    <source>
        <strain evidence="9 10">DSM 12556</strain>
    </source>
</reference>
<gene>
    <name evidence="7" type="primary">rplT</name>
    <name evidence="9" type="ORF">TheveDRAFT_1071</name>
</gene>
<evidence type="ECO:0000256" key="2">
    <source>
        <dbReference type="ARBA" id="ARBA00022730"/>
    </source>
</evidence>
<dbReference type="InterPro" id="IPR049946">
    <property type="entry name" value="RIBOSOMAL_L20_CS"/>
</dbReference>
<keyword evidence="5 7" id="KW-0687">Ribonucleoprotein</keyword>
<dbReference type="PROSITE" id="PS00937">
    <property type="entry name" value="RIBOSOMAL_L20"/>
    <property type="match status" value="1"/>
</dbReference>
<evidence type="ECO:0000256" key="7">
    <source>
        <dbReference type="HAMAP-Rule" id="MF_00382"/>
    </source>
</evidence>
<evidence type="ECO:0000313" key="9">
    <source>
        <dbReference type="EMBL" id="EHM10195.1"/>
    </source>
</evidence>
<dbReference type="HAMAP" id="MF_00382">
    <property type="entry name" value="Ribosomal_bL20"/>
    <property type="match status" value="1"/>
</dbReference>
<dbReference type="PRINTS" id="PR00062">
    <property type="entry name" value="RIBOSOMALL20"/>
</dbReference>
<dbReference type="InterPro" id="IPR035566">
    <property type="entry name" value="Ribosomal_protein_bL20_C"/>
</dbReference>
<proteinExistence type="inferred from homology"/>
<dbReference type="OrthoDB" id="9808966at2"/>
<sequence>MRVKGSSASRRKQKKLFSITKGFWGRKKNVYRRAREAFLHALSKAYHDRRAKKRDFRRLWIIRINAAARMHGMSYNSLIAGLKKGGIEINRKMLADLAVNDANAFGALVSKAKEALGR</sequence>
<dbReference type="GO" id="GO:0006412">
    <property type="term" value="P:translation"/>
    <property type="evidence" value="ECO:0007669"/>
    <property type="project" value="InterPro"/>
</dbReference>
<dbReference type="CDD" id="cd07026">
    <property type="entry name" value="Ribosomal_L20"/>
    <property type="match status" value="1"/>
</dbReference>
<accession>H0USA6</accession>
<dbReference type="AlphaFoldDB" id="H0USA6"/>
<evidence type="ECO:0000256" key="3">
    <source>
        <dbReference type="ARBA" id="ARBA00022884"/>
    </source>
</evidence>
<dbReference type="Gene3D" id="6.10.160.10">
    <property type="match status" value="1"/>
</dbReference>
<dbReference type="SUPFAM" id="SSF74731">
    <property type="entry name" value="Ribosomal protein L20"/>
    <property type="match status" value="1"/>
</dbReference>
<dbReference type="NCBIfam" id="TIGR01032">
    <property type="entry name" value="rplT_bact"/>
    <property type="match status" value="1"/>
</dbReference>
<evidence type="ECO:0000256" key="8">
    <source>
        <dbReference type="RuleBase" id="RU000560"/>
    </source>
</evidence>
<dbReference type="HOGENOM" id="CLU_123265_0_1_0"/>
<keyword evidence="3 7" id="KW-0694">RNA-binding</keyword>
<evidence type="ECO:0000313" key="10">
    <source>
        <dbReference type="Proteomes" id="UP000005730"/>
    </source>
</evidence>
<name>H0USA6_9BACT</name>
<evidence type="ECO:0000256" key="4">
    <source>
        <dbReference type="ARBA" id="ARBA00022980"/>
    </source>
</evidence>
<dbReference type="GO" id="GO:0019843">
    <property type="term" value="F:rRNA binding"/>
    <property type="evidence" value="ECO:0007669"/>
    <property type="project" value="UniProtKB-UniRule"/>
</dbReference>
<comment type="function">
    <text evidence="7 8">Binds directly to 23S ribosomal RNA and is necessary for the in vitro assembly process of the 50S ribosomal subunit. It is not involved in the protein synthesizing functions of that subunit.</text>
</comment>
<keyword evidence="4 7" id="KW-0689">Ribosomal protein</keyword>
<dbReference type="eggNOG" id="COG0292">
    <property type="taxonomic scope" value="Bacteria"/>
</dbReference>
<dbReference type="Proteomes" id="UP000005730">
    <property type="component" value="Chromosome"/>
</dbReference>
<dbReference type="EMBL" id="CM001377">
    <property type="protein sequence ID" value="EHM10195.1"/>
    <property type="molecule type" value="Genomic_DNA"/>
</dbReference>
<dbReference type="STRING" id="926567.TheveDRAFT_1071"/>
<organism evidence="9 10">
    <name type="scientific">Thermanaerovibrio velox DSM 12556</name>
    <dbReference type="NCBI Taxonomy" id="926567"/>
    <lineage>
        <taxon>Bacteria</taxon>
        <taxon>Thermotogati</taxon>
        <taxon>Synergistota</taxon>
        <taxon>Synergistia</taxon>
        <taxon>Synergistales</taxon>
        <taxon>Synergistaceae</taxon>
        <taxon>Thermanaerovibrio</taxon>
    </lineage>
</organism>
<dbReference type="GO" id="GO:1990904">
    <property type="term" value="C:ribonucleoprotein complex"/>
    <property type="evidence" value="ECO:0007669"/>
    <property type="project" value="UniProtKB-KW"/>
</dbReference>